<feature type="domain" description="GST N-terminal" evidence="6">
    <location>
        <begin position="1"/>
        <end position="75"/>
    </location>
</feature>
<evidence type="ECO:0000256" key="2">
    <source>
        <dbReference type="ARBA" id="ARBA00005861"/>
    </source>
</evidence>
<dbReference type="OrthoDB" id="4951845at2759"/>
<dbReference type="PANTHER" id="PTHR11571:SF222">
    <property type="entry name" value="GLUTATHIONE TRANSFERASE"/>
    <property type="match status" value="1"/>
</dbReference>
<evidence type="ECO:0000256" key="3">
    <source>
        <dbReference type="ARBA" id="ARBA00012452"/>
    </source>
</evidence>
<evidence type="ECO:0000313" key="8">
    <source>
        <dbReference type="Proteomes" id="UP000887567"/>
    </source>
</evidence>
<evidence type="ECO:0000259" key="6">
    <source>
        <dbReference type="PROSITE" id="PS50404"/>
    </source>
</evidence>
<comment type="similarity">
    <text evidence="2">Belongs to the GST superfamily. Mu family.</text>
</comment>
<dbReference type="InterPro" id="IPR004045">
    <property type="entry name" value="Glutathione_S-Trfase_N"/>
</dbReference>
<evidence type="ECO:0000313" key="7">
    <source>
        <dbReference type="EnsemblMetazoa" id="XP_028518351.1"/>
    </source>
</evidence>
<dbReference type="PANTHER" id="PTHR11571">
    <property type="entry name" value="GLUTATHIONE S-TRANSFERASE"/>
    <property type="match status" value="1"/>
</dbReference>
<keyword evidence="4" id="KW-0808">Transferase</keyword>
<dbReference type="GO" id="GO:0004364">
    <property type="term" value="F:glutathione transferase activity"/>
    <property type="evidence" value="ECO:0007669"/>
    <property type="project" value="UniProtKB-EC"/>
</dbReference>
<dbReference type="GeneID" id="110250328"/>
<comment type="catalytic activity">
    <reaction evidence="5">
        <text>RX + glutathione = an S-substituted glutathione + a halide anion + H(+)</text>
        <dbReference type="Rhea" id="RHEA:16437"/>
        <dbReference type="ChEBI" id="CHEBI:15378"/>
        <dbReference type="ChEBI" id="CHEBI:16042"/>
        <dbReference type="ChEBI" id="CHEBI:17792"/>
        <dbReference type="ChEBI" id="CHEBI:57925"/>
        <dbReference type="ChEBI" id="CHEBI:90779"/>
        <dbReference type="EC" id="2.5.1.18"/>
    </reaction>
</comment>
<dbReference type="RefSeq" id="XP_028518351.1">
    <property type="nucleotide sequence ID" value="XM_028662550.1"/>
</dbReference>
<proteinExistence type="inferred from homology"/>
<dbReference type="EC" id="2.5.1.18" evidence="3"/>
<comment type="function">
    <text evidence="1">Conjugation of reduced glutathione to a wide number of exogenous and endogenous hydrophobic electrophiles.</text>
</comment>
<dbReference type="InterPro" id="IPR050213">
    <property type="entry name" value="GST_superfamily"/>
</dbReference>
<dbReference type="Gene3D" id="3.40.30.10">
    <property type="entry name" value="Glutaredoxin"/>
    <property type="match status" value="1"/>
</dbReference>
<organism evidence="7 8">
    <name type="scientific">Exaiptasia diaphana</name>
    <name type="common">Tropical sea anemone</name>
    <name type="synonym">Aiptasia pulchella</name>
    <dbReference type="NCBI Taxonomy" id="2652724"/>
    <lineage>
        <taxon>Eukaryota</taxon>
        <taxon>Metazoa</taxon>
        <taxon>Cnidaria</taxon>
        <taxon>Anthozoa</taxon>
        <taxon>Hexacorallia</taxon>
        <taxon>Actiniaria</taxon>
        <taxon>Aiptasiidae</taxon>
        <taxon>Exaiptasia</taxon>
    </lineage>
</organism>
<accession>A0A913YWB4</accession>
<name>A0A913YWB4_EXADI</name>
<dbReference type="KEGG" id="epa:110250328"/>
<evidence type="ECO:0000256" key="5">
    <source>
        <dbReference type="ARBA" id="ARBA00047960"/>
    </source>
</evidence>
<dbReference type="Proteomes" id="UP000887567">
    <property type="component" value="Unplaced"/>
</dbReference>
<dbReference type="InterPro" id="IPR036282">
    <property type="entry name" value="Glutathione-S-Trfase_C_sf"/>
</dbReference>
<dbReference type="EnsemblMetazoa" id="XM_028662550.1">
    <property type="protein sequence ID" value="XP_028518351.1"/>
    <property type="gene ID" value="LOC110250328"/>
</dbReference>
<dbReference type="GO" id="GO:0006749">
    <property type="term" value="P:glutathione metabolic process"/>
    <property type="evidence" value="ECO:0007669"/>
    <property type="project" value="TreeGrafter"/>
</dbReference>
<dbReference type="SUPFAM" id="SSF47616">
    <property type="entry name" value="GST C-terminal domain-like"/>
    <property type="match status" value="1"/>
</dbReference>
<dbReference type="AlphaFoldDB" id="A0A913YWB4"/>
<protein>
    <recommendedName>
        <fullName evidence="3">glutathione transferase</fullName>
        <ecNumber evidence="3">2.5.1.18</ecNumber>
    </recommendedName>
</protein>
<dbReference type="Gene3D" id="1.20.1050.10">
    <property type="match status" value="1"/>
</dbReference>
<sequence length="161" mass="18705">MDAQRYGFNLQLLKRSTDFQHKIKSVSPEYSRESWMKEKFTLGLDYTIYYISGDIKVTQSNAILHVIARKHNLCGETEKERSIVDMMAEQYFSAICPSVRNKKENKKTYLNNVPKTIEAISDFLGEKNYLAGDKALPKIAEYMKSDKFMTRPINNPMAVFR</sequence>
<reference evidence="7" key="1">
    <citation type="submission" date="2022-11" db="UniProtKB">
        <authorList>
            <consortium name="EnsemblMetazoa"/>
        </authorList>
    </citation>
    <scope>IDENTIFICATION</scope>
</reference>
<keyword evidence="8" id="KW-1185">Reference proteome</keyword>
<dbReference type="PROSITE" id="PS50404">
    <property type="entry name" value="GST_NTER"/>
    <property type="match status" value="1"/>
</dbReference>
<evidence type="ECO:0000256" key="1">
    <source>
        <dbReference type="ARBA" id="ARBA00003701"/>
    </source>
</evidence>
<evidence type="ECO:0000256" key="4">
    <source>
        <dbReference type="ARBA" id="ARBA00022679"/>
    </source>
</evidence>